<sequence>MRLAGFSASLHPHGAPRTAGLRTAILAALALIAVLACVLFAHAGADGQDVNVPAAVSPMAMSTSATTSGSASSAFSGTVVSGTVVSGTVLSGTLAQAVALSASVAVTATAATGMARTIAASVGQRVLCFEGNSLGGGAMAAMSCSVFLVLGSLLLIAGGPSALGLLFAAGGFVVGTFRTIALHLHRPSLTLLSVSRI</sequence>
<organism evidence="2 3">
    <name type="scientific">Cryobacterium glucosi</name>
    <dbReference type="NCBI Taxonomy" id="1259175"/>
    <lineage>
        <taxon>Bacteria</taxon>
        <taxon>Bacillati</taxon>
        <taxon>Actinomycetota</taxon>
        <taxon>Actinomycetes</taxon>
        <taxon>Micrococcales</taxon>
        <taxon>Microbacteriaceae</taxon>
        <taxon>Cryobacterium</taxon>
    </lineage>
</organism>
<gene>
    <name evidence="2" type="ORF">E3O46_16095</name>
</gene>
<dbReference type="Proteomes" id="UP000297604">
    <property type="component" value="Unassembled WGS sequence"/>
</dbReference>
<evidence type="ECO:0000313" key="3">
    <source>
        <dbReference type="Proteomes" id="UP000297604"/>
    </source>
</evidence>
<feature type="transmembrane region" description="Helical" evidence="1">
    <location>
        <begin position="136"/>
        <end position="156"/>
    </location>
</feature>
<keyword evidence="1" id="KW-1133">Transmembrane helix</keyword>
<dbReference type="RefSeq" id="WP_134562078.1">
    <property type="nucleotide sequence ID" value="NZ_SOFS01000040.1"/>
</dbReference>
<proteinExistence type="predicted"/>
<keyword evidence="1" id="KW-0472">Membrane</keyword>
<evidence type="ECO:0008006" key="4">
    <source>
        <dbReference type="Google" id="ProtNLM"/>
    </source>
</evidence>
<feature type="transmembrane region" description="Helical" evidence="1">
    <location>
        <begin position="94"/>
        <end position="115"/>
    </location>
</feature>
<accession>A0ABY2IKQ8</accession>
<dbReference type="EMBL" id="SOFS01000040">
    <property type="protein sequence ID" value="TFC17611.1"/>
    <property type="molecule type" value="Genomic_DNA"/>
</dbReference>
<keyword evidence="1" id="KW-0812">Transmembrane</keyword>
<feature type="transmembrane region" description="Helical" evidence="1">
    <location>
        <begin position="21"/>
        <end position="43"/>
    </location>
</feature>
<feature type="transmembrane region" description="Helical" evidence="1">
    <location>
        <begin position="162"/>
        <end position="181"/>
    </location>
</feature>
<evidence type="ECO:0000256" key="1">
    <source>
        <dbReference type="SAM" id="Phobius"/>
    </source>
</evidence>
<name>A0ABY2IKQ8_9MICO</name>
<protein>
    <recommendedName>
        <fullName evidence="4">DUF1275 domain-containing protein</fullName>
    </recommendedName>
</protein>
<reference evidence="2 3" key="1">
    <citation type="submission" date="2019-03" db="EMBL/GenBank/DDBJ databases">
        <title>Genomics of glacier-inhabiting Cryobacterium strains.</title>
        <authorList>
            <person name="Liu Q."/>
            <person name="Xin Y.-H."/>
        </authorList>
    </citation>
    <scope>NUCLEOTIDE SEQUENCE [LARGE SCALE GENOMIC DNA]</scope>
    <source>
        <strain evidence="2 3">MDB1-5</strain>
    </source>
</reference>
<comment type="caution">
    <text evidence="2">The sequence shown here is derived from an EMBL/GenBank/DDBJ whole genome shotgun (WGS) entry which is preliminary data.</text>
</comment>
<keyword evidence="3" id="KW-1185">Reference proteome</keyword>
<evidence type="ECO:0000313" key="2">
    <source>
        <dbReference type="EMBL" id="TFC17611.1"/>
    </source>
</evidence>